<dbReference type="EMBL" id="CAJPEX010000873">
    <property type="protein sequence ID" value="CAG0917486.1"/>
    <property type="molecule type" value="Genomic_DNA"/>
</dbReference>
<feature type="region of interest" description="Disordered" evidence="1">
    <location>
        <begin position="35"/>
        <end position="54"/>
    </location>
</feature>
<gene>
    <name evidence="2" type="ORF">NMOB1V02_LOCUS5069</name>
</gene>
<feature type="compositionally biased region" description="Basic and acidic residues" evidence="1">
    <location>
        <begin position="42"/>
        <end position="54"/>
    </location>
</feature>
<evidence type="ECO:0000256" key="1">
    <source>
        <dbReference type="SAM" id="MobiDB-lite"/>
    </source>
</evidence>
<protein>
    <submittedName>
        <fullName evidence="2">Uncharacterized protein</fullName>
    </submittedName>
</protein>
<name>A0A7R9BL44_9CRUS</name>
<keyword evidence="3" id="KW-1185">Reference proteome</keyword>
<dbReference type="AlphaFoldDB" id="A0A7R9BL44"/>
<sequence length="82" mass="9304">MSILAMDLFLVTTAMIKKDSAQFAQQKILESGKTLIAPTSRMPHEPETHSEVLKEDEGWKWESKAWCEECTAASQFDLKQSD</sequence>
<proteinExistence type="predicted"/>
<dbReference type="Proteomes" id="UP000678499">
    <property type="component" value="Unassembled WGS sequence"/>
</dbReference>
<evidence type="ECO:0000313" key="2">
    <source>
        <dbReference type="EMBL" id="CAD7277334.1"/>
    </source>
</evidence>
<organism evidence="2">
    <name type="scientific">Notodromas monacha</name>
    <dbReference type="NCBI Taxonomy" id="399045"/>
    <lineage>
        <taxon>Eukaryota</taxon>
        <taxon>Metazoa</taxon>
        <taxon>Ecdysozoa</taxon>
        <taxon>Arthropoda</taxon>
        <taxon>Crustacea</taxon>
        <taxon>Oligostraca</taxon>
        <taxon>Ostracoda</taxon>
        <taxon>Podocopa</taxon>
        <taxon>Podocopida</taxon>
        <taxon>Cypridocopina</taxon>
        <taxon>Cypridoidea</taxon>
        <taxon>Cyprididae</taxon>
        <taxon>Notodromas</taxon>
    </lineage>
</organism>
<evidence type="ECO:0000313" key="3">
    <source>
        <dbReference type="Proteomes" id="UP000678499"/>
    </source>
</evidence>
<accession>A0A7R9BL44</accession>
<reference evidence="2" key="1">
    <citation type="submission" date="2020-11" db="EMBL/GenBank/DDBJ databases">
        <authorList>
            <person name="Tran Van P."/>
        </authorList>
    </citation>
    <scope>NUCLEOTIDE SEQUENCE</scope>
</reference>
<dbReference type="EMBL" id="OA882910">
    <property type="protein sequence ID" value="CAD7277334.1"/>
    <property type="molecule type" value="Genomic_DNA"/>
</dbReference>